<reference evidence="3" key="1">
    <citation type="submission" date="2025-08" db="UniProtKB">
        <authorList>
            <consortium name="RefSeq"/>
        </authorList>
    </citation>
    <scope>IDENTIFICATION</scope>
    <source>
        <tissue evidence="3">Adult</tissue>
    </source>
</reference>
<gene>
    <name evidence="3" type="primary">LOC115066706</name>
</gene>
<keyword evidence="1" id="KW-0732">Signal</keyword>
<evidence type="ECO:0000313" key="3">
    <source>
        <dbReference type="RefSeq" id="XP_049311047.1"/>
    </source>
</evidence>
<evidence type="ECO:0000256" key="1">
    <source>
        <dbReference type="SAM" id="SignalP"/>
    </source>
</evidence>
<accession>A0ABM3JP85</accession>
<protein>
    <submittedName>
        <fullName evidence="3">Uncharacterized protein LOC115066706</fullName>
    </submittedName>
</protein>
<organism evidence="2 3">
    <name type="scientific">Bactrocera dorsalis</name>
    <name type="common">Oriental fruit fly</name>
    <name type="synonym">Dacus dorsalis</name>
    <dbReference type="NCBI Taxonomy" id="27457"/>
    <lineage>
        <taxon>Eukaryota</taxon>
        <taxon>Metazoa</taxon>
        <taxon>Ecdysozoa</taxon>
        <taxon>Arthropoda</taxon>
        <taxon>Hexapoda</taxon>
        <taxon>Insecta</taxon>
        <taxon>Pterygota</taxon>
        <taxon>Neoptera</taxon>
        <taxon>Endopterygota</taxon>
        <taxon>Diptera</taxon>
        <taxon>Brachycera</taxon>
        <taxon>Muscomorpha</taxon>
        <taxon>Tephritoidea</taxon>
        <taxon>Tephritidae</taxon>
        <taxon>Bactrocera</taxon>
        <taxon>Bactrocera</taxon>
    </lineage>
</organism>
<feature type="signal peptide" evidence="1">
    <location>
        <begin position="1"/>
        <end position="28"/>
    </location>
</feature>
<dbReference type="RefSeq" id="XP_049311047.1">
    <property type="nucleotide sequence ID" value="XM_049455090.1"/>
</dbReference>
<dbReference type="GeneID" id="115066706"/>
<name>A0ABM3JP85_BACDO</name>
<feature type="chain" id="PRO_5045744308" evidence="1">
    <location>
        <begin position="29"/>
        <end position="323"/>
    </location>
</feature>
<keyword evidence="2" id="KW-1185">Reference proteome</keyword>
<evidence type="ECO:0000313" key="2">
    <source>
        <dbReference type="Proteomes" id="UP001652620"/>
    </source>
</evidence>
<proteinExistence type="predicted"/>
<sequence>MSARNSWFLSSAIFLLYYACGGIEYISAQPTGLRILHTLTHGYNIPPFRQPPDTIRFDGVNGGYMAVQVERHPWERHRFRHRPGYGPHKDFVVAQPNFHSSEEFNTNSVGNAPPFVLNPAAGPFGPPRVNVALTQDSVIVNHPWHNPNNPHDRRHHPRWHGCHRPMAADPDLNGENVQGAGYEAGSFGQTAIFENTNNGIPEWENSGPPRRVGGEPKEDAVIIITPTTPTTTRAVPPTTTESAERTADITEPMTRTYETTTGEITEPTTKTYETTTGEITEQTTKTYETTTVNNTGAISTTDATVTAAPTESTFAIDIRSGFA</sequence>
<dbReference type="Proteomes" id="UP001652620">
    <property type="component" value="Chromosome 4"/>
</dbReference>